<reference evidence="4" key="1">
    <citation type="submission" date="2020-05" db="EMBL/GenBank/DDBJ databases">
        <title>Mycena genomes resolve the evolution of fungal bioluminescence.</title>
        <authorList>
            <person name="Tsai I.J."/>
        </authorList>
    </citation>
    <scope>NUCLEOTIDE SEQUENCE</scope>
    <source>
        <strain evidence="4">171206Taipei</strain>
    </source>
</reference>
<dbReference type="PANTHER" id="PTHR15704:SF7">
    <property type="entry name" value="SUPERKILLER COMPLEX PROTEIN 3"/>
    <property type="match status" value="1"/>
</dbReference>
<dbReference type="Pfam" id="PF13432">
    <property type="entry name" value="TPR_16"/>
    <property type="match status" value="3"/>
</dbReference>
<dbReference type="RefSeq" id="XP_037225342.1">
    <property type="nucleotide sequence ID" value="XM_037357432.1"/>
</dbReference>
<keyword evidence="5" id="KW-1185">Reference proteome</keyword>
<feature type="repeat" description="TPR" evidence="3">
    <location>
        <begin position="38"/>
        <end position="71"/>
    </location>
</feature>
<gene>
    <name evidence="4" type="ORF">MIND_00046500</name>
</gene>
<feature type="repeat" description="TPR" evidence="3">
    <location>
        <begin position="687"/>
        <end position="720"/>
    </location>
</feature>
<feature type="repeat" description="TPR" evidence="3">
    <location>
        <begin position="653"/>
        <end position="686"/>
    </location>
</feature>
<dbReference type="SUPFAM" id="SSF48452">
    <property type="entry name" value="TPR-like"/>
    <property type="match status" value="5"/>
</dbReference>
<dbReference type="SMART" id="SM00028">
    <property type="entry name" value="TPR"/>
    <property type="match status" value="12"/>
</dbReference>
<dbReference type="Pfam" id="PF18833">
    <property type="entry name" value="TPR_22"/>
    <property type="match status" value="1"/>
</dbReference>
<dbReference type="Pfam" id="PF13181">
    <property type="entry name" value="TPR_8"/>
    <property type="match status" value="1"/>
</dbReference>
<accession>A0A8H6TDJ9</accession>
<dbReference type="PROSITE" id="PS50005">
    <property type="entry name" value="TPR"/>
    <property type="match status" value="4"/>
</dbReference>
<protein>
    <submittedName>
        <fullName evidence="4">Antiviral protein</fullName>
    </submittedName>
</protein>
<evidence type="ECO:0000256" key="3">
    <source>
        <dbReference type="PROSITE-ProRule" id="PRU00339"/>
    </source>
</evidence>
<evidence type="ECO:0000256" key="2">
    <source>
        <dbReference type="ARBA" id="ARBA00022803"/>
    </source>
</evidence>
<dbReference type="GO" id="GO:0006401">
    <property type="term" value="P:RNA catabolic process"/>
    <property type="evidence" value="ECO:0007669"/>
    <property type="project" value="InterPro"/>
</dbReference>
<dbReference type="GeneID" id="59339948"/>
<keyword evidence="2 3" id="KW-0802">TPR repeat</keyword>
<proteinExistence type="predicted"/>
<comment type="caution">
    <text evidence="4">The sequence shown here is derived from an EMBL/GenBank/DDBJ whole genome shotgun (WGS) entry which is preliminary data.</text>
</comment>
<dbReference type="InterPro" id="IPR019734">
    <property type="entry name" value="TPR_rpt"/>
</dbReference>
<name>A0A8H6TDJ9_9AGAR</name>
<evidence type="ECO:0000256" key="1">
    <source>
        <dbReference type="ARBA" id="ARBA00022737"/>
    </source>
</evidence>
<dbReference type="InterPro" id="IPR040962">
    <property type="entry name" value="TPR_22"/>
</dbReference>
<organism evidence="4 5">
    <name type="scientific">Mycena indigotica</name>
    <dbReference type="NCBI Taxonomy" id="2126181"/>
    <lineage>
        <taxon>Eukaryota</taxon>
        <taxon>Fungi</taxon>
        <taxon>Dikarya</taxon>
        <taxon>Basidiomycota</taxon>
        <taxon>Agaricomycotina</taxon>
        <taxon>Agaricomycetes</taxon>
        <taxon>Agaricomycetidae</taxon>
        <taxon>Agaricales</taxon>
        <taxon>Marasmiineae</taxon>
        <taxon>Mycenaceae</taxon>
        <taxon>Mycena</taxon>
    </lineage>
</organism>
<dbReference type="Gene3D" id="1.25.40.10">
    <property type="entry name" value="Tetratricopeptide repeat domain"/>
    <property type="match status" value="4"/>
</dbReference>
<dbReference type="InterPro" id="IPR011990">
    <property type="entry name" value="TPR-like_helical_dom_sf"/>
</dbReference>
<dbReference type="OrthoDB" id="421075at2759"/>
<keyword evidence="1" id="KW-0677">Repeat</keyword>
<dbReference type="EMBL" id="JACAZF010000001">
    <property type="protein sequence ID" value="KAF7315319.1"/>
    <property type="molecule type" value="Genomic_DNA"/>
</dbReference>
<dbReference type="PANTHER" id="PTHR15704">
    <property type="entry name" value="SUPERKILLER 3 PROTEIN-RELATED"/>
    <property type="match status" value="1"/>
</dbReference>
<sequence length="1393" mass="152825">MSLVKTKLKAARDAIAKKQFSLAKDASEQALAFDPTNYNANVFLGLALLELGEFAESEAAYRRAIDSSPEQSLAWQGLAKYYERRNQWPAFAETMRRLVDLYVESGDAAKCAEAAEKLIACRRDNGNPSELVDALSLLLPDSPAYGVLSNLPIPDHTNPEATPSYTTQAAVHNSLPVVEEIITILEREESSTYAKEVAKRRTRLGAASPEVLRKEVGVEVWSDSLLPKFYTDVLNHPHTTDELRRMTDAKLLRYKYQLLCALPANDTRKPIISREVDELVAGAITLEIPDELAWSLSLDALDLVNLKDYPSDLLQQFILLFPSTPLATFLKAYSVYSHSENIDEEDSNNPIESFERMQDAYSSLANSTLATRILADVSLQESELQNAILAAENGLSLLTQTETNCGKTLSKGRIGFKMVLSTSLVHLFPPKHHVRALSILDDVLAEAPDNTLCLMSRAYILEHEERWIDAATLFNRVSTLLPDDLQLGIRAKEEESWCIALSGDLAAGIHGLETVLTTLKTLEGGEADCARTLYRIGRAYWDMGESKREESYRLFIAALKYNSSYAPAFSALGIYYLEAANPRDPTRASKCFQKAFELDARESAAARRLADGFAEEREWDLVEVVARRTIEGEGGLDGGLKVDSSRRFLPNNAWAWKAVGVVELARSNYTAAIQALQITLRAEPDDQVSWLRLGEAYSKAGRHAAAIKALSRARELDSKDWMCSFFLAQVQRQTGELQEAVDAFRDILAEHPEEIGVVVSLGQSYLELGLAQLNDGLSNRAERSFVDAILTAIQTMKQSAGFRSLTWKTVADALFFLSRRSVLFHEDIVRETVDQVQTLLPTDLDSNLRSIMATTDPSAPITPRYILQTSVMAYSHRIALGPSEGVAHSSAMYDLGIVLLCAARQEISPQGAQDKAVEYLTGAVRENPGNDAFWTALASAHFTSQPKTSQHAYIKALEIDSKNALTWANLGLLYLDQGDLELANQALLRAQTLDPECTIAWAGQALVAANNGHNSDSTTLLEHAVGLPSSVPEVDLEYASRAFTQGMGTSSGLSIDSLLPIFLVLDRYCQNRPGDPCGLHLLGLICETLGQLERAVELVRRAIGILEAEYEETESAVVEKHYTVATSNAARLCLAVQDYEGAIEAFESVLGLIGEEDKDRDAATMQIQARFGISLAAFQSGRIDEAMQHAELALQLAANDTTLQGHSAVLLAQIMWAAGDKDTAKERLLDCITTDSENLIAITALAAMGILTNDDGLVDAALADILSLPVHKRLELDPERHVNYLLTKHHLAQNDVGKAISLAQGVVVAEPARPDTRNDLASLNLQLNDHKTAHAVLSGSQTGSFEVARNSLALQAISESMNGDSSRAIRLAQKAIFLTPWKAENWKTLALAR</sequence>
<dbReference type="InterPro" id="IPR039226">
    <property type="entry name" value="Ski3/TTC37"/>
</dbReference>
<feature type="repeat" description="TPR" evidence="3">
    <location>
        <begin position="964"/>
        <end position="997"/>
    </location>
</feature>
<evidence type="ECO:0000313" key="5">
    <source>
        <dbReference type="Proteomes" id="UP000636479"/>
    </source>
</evidence>
<dbReference type="Proteomes" id="UP000636479">
    <property type="component" value="Unassembled WGS sequence"/>
</dbReference>
<dbReference type="GO" id="GO:0055087">
    <property type="term" value="C:Ski complex"/>
    <property type="evidence" value="ECO:0007669"/>
    <property type="project" value="InterPro"/>
</dbReference>
<evidence type="ECO:0000313" key="4">
    <source>
        <dbReference type="EMBL" id="KAF7315319.1"/>
    </source>
</evidence>